<dbReference type="Pfam" id="PF11871">
    <property type="entry name" value="DUF3391"/>
    <property type="match status" value="1"/>
</dbReference>
<reference evidence="3 4" key="1">
    <citation type="submission" date="2020-07" db="EMBL/GenBank/DDBJ databases">
        <title>Vibrio marinisediminis sp. nov., isolated from marine sediment.</title>
        <authorList>
            <person name="Ji X."/>
        </authorList>
    </citation>
    <scope>NUCLEOTIDE SEQUENCE [LARGE SCALE GENOMIC DNA]</scope>
    <source>
        <strain evidence="3 4">404</strain>
    </source>
</reference>
<dbReference type="PROSITE" id="PS51832">
    <property type="entry name" value="HD_GYP"/>
    <property type="match status" value="1"/>
</dbReference>
<dbReference type="GO" id="GO:0008081">
    <property type="term" value="F:phosphoric diester hydrolase activity"/>
    <property type="evidence" value="ECO:0007669"/>
    <property type="project" value="UniProtKB-ARBA"/>
</dbReference>
<dbReference type="Gene3D" id="1.10.3210.10">
    <property type="entry name" value="Hypothetical protein af1432"/>
    <property type="match status" value="1"/>
</dbReference>
<sequence>MKVRLDIKQLRIGHYVYLPLKWGQHPFLLNSFKIKSNEQLSIIKQLGINTITINALKSDVHDEPVAPLDSDSNSDLTTDANTDENSENSLEFVAEEALDEMWSKKQDSCKQFAAIEDRIHRSKEAFANTLNDVQDIFDLDKLRENPSVSQSLAIVNFIYKNIDTESGSAIHLMNDSVGYSRLHYHSLNVSLLSVLICQAKGFTPKQCQLVAFSALYHDIGKTQLPVSLLSKPHPLDDNDQKRLCSHLEKSLKVVAKIPKFPEAALKLIGQHHELNDGSGYPNSLSRDEIHQLSRVLILANAYDNLCNGLDNQYSPHNALTYLYNKCRGQHDVKDIMALISVVGVYPPGTIVELSDHQIGVVISTNKETRLSPYILVYDQDVPRDQAAIINIAEFGLSITNVLDSKALTLDQYHYLNPSSQSTYFIDVE</sequence>
<dbReference type="RefSeq" id="WP_182107697.1">
    <property type="nucleotide sequence ID" value="NZ_JACFYF010000002.1"/>
</dbReference>
<evidence type="ECO:0000313" key="3">
    <source>
        <dbReference type="EMBL" id="MBA5761951.1"/>
    </source>
</evidence>
<dbReference type="PANTHER" id="PTHR43155">
    <property type="entry name" value="CYCLIC DI-GMP PHOSPHODIESTERASE PA4108-RELATED"/>
    <property type="match status" value="1"/>
</dbReference>
<evidence type="ECO:0000313" key="4">
    <source>
        <dbReference type="Proteomes" id="UP000571701"/>
    </source>
</evidence>
<dbReference type="Proteomes" id="UP000571701">
    <property type="component" value="Unassembled WGS sequence"/>
</dbReference>
<dbReference type="SMART" id="SM00471">
    <property type="entry name" value="HDc"/>
    <property type="match status" value="1"/>
</dbReference>
<dbReference type="CDD" id="cd00077">
    <property type="entry name" value="HDc"/>
    <property type="match status" value="1"/>
</dbReference>
<evidence type="ECO:0000256" key="1">
    <source>
        <dbReference type="SAM" id="MobiDB-lite"/>
    </source>
</evidence>
<dbReference type="InterPro" id="IPR037522">
    <property type="entry name" value="HD_GYP_dom"/>
</dbReference>
<dbReference type="AlphaFoldDB" id="A0A7W2FPN3"/>
<dbReference type="EMBL" id="JACFYF010000002">
    <property type="protein sequence ID" value="MBA5761951.1"/>
    <property type="molecule type" value="Genomic_DNA"/>
</dbReference>
<dbReference type="SUPFAM" id="SSF109604">
    <property type="entry name" value="HD-domain/PDEase-like"/>
    <property type="match status" value="1"/>
</dbReference>
<proteinExistence type="predicted"/>
<dbReference type="Pfam" id="PF13487">
    <property type="entry name" value="HD_5"/>
    <property type="match status" value="1"/>
</dbReference>
<evidence type="ECO:0000259" key="2">
    <source>
        <dbReference type="PROSITE" id="PS51832"/>
    </source>
</evidence>
<feature type="compositionally biased region" description="Low complexity" evidence="1">
    <location>
        <begin position="68"/>
        <end position="80"/>
    </location>
</feature>
<dbReference type="PANTHER" id="PTHR43155:SF2">
    <property type="entry name" value="CYCLIC DI-GMP PHOSPHODIESTERASE PA4108"/>
    <property type="match status" value="1"/>
</dbReference>
<organism evidence="3 4">
    <name type="scientific">Vibrio marinisediminis</name>
    <dbReference type="NCBI Taxonomy" id="2758441"/>
    <lineage>
        <taxon>Bacteria</taxon>
        <taxon>Pseudomonadati</taxon>
        <taxon>Pseudomonadota</taxon>
        <taxon>Gammaproteobacteria</taxon>
        <taxon>Vibrionales</taxon>
        <taxon>Vibrionaceae</taxon>
        <taxon>Vibrio</taxon>
    </lineage>
</organism>
<comment type="caution">
    <text evidence="3">The sequence shown here is derived from an EMBL/GenBank/DDBJ whole genome shotgun (WGS) entry which is preliminary data.</text>
</comment>
<dbReference type="InterPro" id="IPR021812">
    <property type="entry name" value="DUF3391"/>
</dbReference>
<keyword evidence="4" id="KW-1185">Reference proteome</keyword>
<feature type="domain" description="HD-GYP" evidence="2">
    <location>
        <begin position="160"/>
        <end position="356"/>
    </location>
</feature>
<protein>
    <submittedName>
        <fullName evidence="3">DUF3391 domain-containing protein</fullName>
    </submittedName>
</protein>
<accession>A0A7W2FPN3</accession>
<name>A0A7W2FPN3_9VIBR</name>
<gene>
    <name evidence="3" type="ORF">H2O73_06265</name>
</gene>
<feature type="region of interest" description="Disordered" evidence="1">
    <location>
        <begin position="64"/>
        <end position="88"/>
    </location>
</feature>
<dbReference type="InterPro" id="IPR003607">
    <property type="entry name" value="HD/PDEase_dom"/>
</dbReference>